<proteinExistence type="predicted"/>
<dbReference type="AlphaFoldDB" id="A0A7W6AHT9"/>
<accession>A0A7W6AHT9</accession>
<name>A0A7W6AHT9_9HYPH</name>
<evidence type="ECO:0000313" key="1">
    <source>
        <dbReference type="EMBL" id="MBB3903608.1"/>
    </source>
</evidence>
<gene>
    <name evidence="1" type="ORF">GGR33_003117</name>
</gene>
<comment type="caution">
    <text evidence="1">The sequence shown here is derived from an EMBL/GenBank/DDBJ whole genome shotgun (WGS) entry which is preliminary data.</text>
</comment>
<dbReference type="Proteomes" id="UP000517759">
    <property type="component" value="Unassembled WGS sequence"/>
</dbReference>
<sequence length="39" mass="3957">MPDVIARLVISIVLLLGTAYLPSFNVAGHPAAQVAAPVA</sequence>
<reference evidence="1 2" key="1">
    <citation type="submission" date="2020-08" db="EMBL/GenBank/DDBJ databases">
        <title>Genomic Encyclopedia of Type Strains, Phase IV (KMG-IV): sequencing the most valuable type-strain genomes for metagenomic binning, comparative biology and taxonomic classification.</title>
        <authorList>
            <person name="Goeker M."/>
        </authorList>
    </citation>
    <scope>NUCLEOTIDE SEQUENCE [LARGE SCALE GENOMIC DNA]</scope>
    <source>
        <strain evidence="1 2">DSM 24105</strain>
    </source>
</reference>
<dbReference type="EMBL" id="JACIDN010000005">
    <property type="protein sequence ID" value="MBB3903608.1"/>
    <property type="molecule type" value="Genomic_DNA"/>
</dbReference>
<organism evidence="1 2">
    <name type="scientific">Methylobacterium brachythecii</name>
    <dbReference type="NCBI Taxonomy" id="1176177"/>
    <lineage>
        <taxon>Bacteria</taxon>
        <taxon>Pseudomonadati</taxon>
        <taxon>Pseudomonadota</taxon>
        <taxon>Alphaproteobacteria</taxon>
        <taxon>Hyphomicrobiales</taxon>
        <taxon>Methylobacteriaceae</taxon>
        <taxon>Methylobacterium</taxon>
    </lineage>
</organism>
<evidence type="ECO:0000313" key="2">
    <source>
        <dbReference type="Proteomes" id="UP000517759"/>
    </source>
</evidence>
<protein>
    <submittedName>
        <fullName evidence="1">Uncharacterized protein</fullName>
    </submittedName>
</protein>